<proteinExistence type="predicted"/>
<sequence length="47" mass="5207">MDLIMIIGVLGLTFGAGVWYGTNTYGRYQHTEEGSRAQTRATVNNDK</sequence>
<protein>
    <submittedName>
        <fullName evidence="1">Uncharacterized protein</fullName>
    </submittedName>
</protein>
<gene>
    <name evidence="1" type="ORF">METZ01_LOCUS103277</name>
</gene>
<organism evidence="1">
    <name type="scientific">marine metagenome</name>
    <dbReference type="NCBI Taxonomy" id="408172"/>
    <lineage>
        <taxon>unclassified sequences</taxon>
        <taxon>metagenomes</taxon>
        <taxon>ecological metagenomes</taxon>
    </lineage>
</organism>
<accession>A0A381WES0</accession>
<dbReference type="AlphaFoldDB" id="A0A381WES0"/>
<dbReference type="EMBL" id="UINC01011422">
    <property type="protein sequence ID" value="SVA50423.1"/>
    <property type="molecule type" value="Genomic_DNA"/>
</dbReference>
<reference evidence="1" key="1">
    <citation type="submission" date="2018-05" db="EMBL/GenBank/DDBJ databases">
        <authorList>
            <person name="Lanie J.A."/>
            <person name="Ng W.-L."/>
            <person name="Kazmierczak K.M."/>
            <person name="Andrzejewski T.M."/>
            <person name="Davidsen T.M."/>
            <person name="Wayne K.J."/>
            <person name="Tettelin H."/>
            <person name="Glass J.I."/>
            <person name="Rusch D."/>
            <person name="Podicherti R."/>
            <person name="Tsui H.-C.T."/>
            <person name="Winkler M.E."/>
        </authorList>
    </citation>
    <scope>NUCLEOTIDE SEQUENCE</scope>
</reference>
<name>A0A381WES0_9ZZZZ</name>
<evidence type="ECO:0000313" key="1">
    <source>
        <dbReference type="EMBL" id="SVA50423.1"/>
    </source>
</evidence>